<dbReference type="CDD" id="cd00086">
    <property type="entry name" value="homeodomain"/>
    <property type="match status" value="1"/>
</dbReference>
<dbReference type="InterPro" id="IPR003350">
    <property type="entry name" value="CUT_dom"/>
</dbReference>
<sequence>MVEWAEAEWRITGEEGGLANCVALRAGRAGCTGREEGNVAYIEQRPAKDIEDIRGSSPYSKYIPDGRAAAHGPEGPDHRPPGLEHSLSALGYGGDSPTSCGSTYTTLTPLQPPLDDSKFHQHHHHHHHHHHHPACLPVGNVIGSFALMREDPRDRDRGLAGNFYGPCYGKELAMPMPPRGLTPPPSAAPGLGALAHGYGGLGNGGQMLATGYEVHIGGGGGGAIFSAGRRTSPVRCPPPPPPPPPAPAPGDSPGEGHRARKMEAHRHAHGHHAHGAAGAEEVNTREVAQRIITELKRYSIPQAIFAERVLCRSQGTLSDLLRNPKPWGKLKSGRETFKRMSRWLQEPEYQRMSSLRLEACKRKELEQGKLERNQGPKRTRLVFTDLQRRTLTAIFRENHRPAKDLQVSISQQLGLELSTVSNFFMNARRRNLDRWGDERRPSSTGSSGSASTVSCSTA</sequence>
<evidence type="ECO:0000256" key="8">
    <source>
        <dbReference type="PROSITE-ProRule" id="PRU00108"/>
    </source>
</evidence>
<dbReference type="SUPFAM" id="SSF47413">
    <property type="entry name" value="lambda repressor-like DNA-binding domains"/>
    <property type="match status" value="1"/>
</dbReference>
<evidence type="ECO:0000313" key="14">
    <source>
        <dbReference type="EMBL" id="KAJ8383431.1"/>
    </source>
</evidence>
<dbReference type="InterPro" id="IPR001356">
    <property type="entry name" value="HD"/>
</dbReference>
<dbReference type="SMART" id="SM01109">
    <property type="entry name" value="CUT"/>
    <property type="match status" value="1"/>
</dbReference>
<comment type="subcellular location">
    <subcellularLocation>
        <location evidence="1 8 9">Nucleus</location>
    </subcellularLocation>
</comment>
<dbReference type="InterPro" id="IPR009057">
    <property type="entry name" value="Homeodomain-like_sf"/>
</dbReference>
<proteinExistence type="inferred from homology"/>
<protein>
    <recommendedName>
        <fullName evidence="10">One cut domain family member</fullName>
    </recommendedName>
</protein>
<feature type="compositionally biased region" description="Low complexity" evidence="11">
    <location>
        <begin position="442"/>
        <end position="458"/>
    </location>
</feature>
<evidence type="ECO:0000256" key="5">
    <source>
        <dbReference type="ARBA" id="ARBA00023155"/>
    </source>
</evidence>
<keyword evidence="6 10" id="KW-0804">Transcription</keyword>
<dbReference type="FunFam" id="1.10.260.40:FF:000005">
    <property type="entry name" value="One cut domain family member"/>
    <property type="match status" value="1"/>
</dbReference>
<keyword evidence="5 8" id="KW-0371">Homeobox</keyword>
<dbReference type="SMART" id="SM00389">
    <property type="entry name" value="HOX"/>
    <property type="match status" value="1"/>
</dbReference>
<dbReference type="InterPro" id="IPR010982">
    <property type="entry name" value="Lambda_DNA-bd_dom_sf"/>
</dbReference>
<dbReference type="Proteomes" id="UP001221898">
    <property type="component" value="Unassembled WGS sequence"/>
</dbReference>
<dbReference type="Gene3D" id="1.10.10.60">
    <property type="entry name" value="Homeodomain-like"/>
    <property type="match status" value="1"/>
</dbReference>
<feature type="compositionally biased region" description="Basic residues" evidence="11">
    <location>
        <begin position="120"/>
        <end position="133"/>
    </location>
</feature>
<evidence type="ECO:0000256" key="4">
    <source>
        <dbReference type="ARBA" id="ARBA00023125"/>
    </source>
</evidence>
<evidence type="ECO:0000256" key="9">
    <source>
        <dbReference type="RuleBase" id="RU000682"/>
    </source>
</evidence>
<keyword evidence="3 10" id="KW-0805">Transcription regulation</keyword>
<dbReference type="SUPFAM" id="SSF46689">
    <property type="entry name" value="Homeodomain-like"/>
    <property type="match status" value="1"/>
</dbReference>
<keyword evidence="15" id="KW-1185">Reference proteome</keyword>
<dbReference type="PROSITE" id="PS51042">
    <property type="entry name" value="CUT"/>
    <property type="match status" value="1"/>
</dbReference>
<feature type="region of interest" description="Disordered" evidence="11">
    <location>
        <begin position="223"/>
        <end position="282"/>
    </location>
</feature>
<evidence type="ECO:0000256" key="10">
    <source>
        <dbReference type="RuleBase" id="RU361129"/>
    </source>
</evidence>
<dbReference type="Gene3D" id="1.10.260.40">
    <property type="entry name" value="lambda repressor-like DNA-binding domains"/>
    <property type="match status" value="1"/>
</dbReference>
<dbReference type="FunFam" id="1.10.10.60:FF:000054">
    <property type="entry name" value="One cut domain family member"/>
    <property type="match status" value="1"/>
</dbReference>
<feature type="domain" description="CUT" evidence="13">
    <location>
        <begin position="273"/>
        <end position="359"/>
    </location>
</feature>
<evidence type="ECO:0000259" key="12">
    <source>
        <dbReference type="PROSITE" id="PS50071"/>
    </source>
</evidence>
<dbReference type="GO" id="GO:0005634">
    <property type="term" value="C:nucleus"/>
    <property type="evidence" value="ECO:0007669"/>
    <property type="project" value="UniProtKB-SubCell"/>
</dbReference>
<evidence type="ECO:0000313" key="15">
    <source>
        <dbReference type="Proteomes" id="UP001221898"/>
    </source>
</evidence>
<dbReference type="GO" id="GO:0000978">
    <property type="term" value="F:RNA polymerase II cis-regulatory region sequence-specific DNA binding"/>
    <property type="evidence" value="ECO:0007669"/>
    <property type="project" value="TreeGrafter"/>
</dbReference>
<feature type="DNA-binding region" description="Homeobox" evidence="8">
    <location>
        <begin position="376"/>
        <end position="435"/>
    </location>
</feature>
<feature type="compositionally biased region" description="Pro residues" evidence="11">
    <location>
        <begin position="235"/>
        <end position="250"/>
    </location>
</feature>
<keyword evidence="4 8" id="KW-0238">DNA-binding</keyword>
<evidence type="ECO:0000259" key="13">
    <source>
        <dbReference type="PROSITE" id="PS51042"/>
    </source>
</evidence>
<comment type="similarity">
    <text evidence="2 10">Belongs to the CUT homeobox family.</text>
</comment>
<organism evidence="14 15">
    <name type="scientific">Aldrovandia affinis</name>
    <dbReference type="NCBI Taxonomy" id="143900"/>
    <lineage>
        <taxon>Eukaryota</taxon>
        <taxon>Metazoa</taxon>
        <taxon>Chordata</taxon>
        <taxon>Craniata</taxon>
        <taxon>Vertebrata</taxon>
        <taxon>Euteleostomi</taxon>
        <taxon>Actinopterygii</taxon>
        <taxon>Neopterygii</taxon>
        <taxon>Teleostei</taxon>
        <taxon>Notacanthiformes</taxon>
        <taxon>Halosauridae</taxon>
        <taxon>Aldrovandia</taxon>
    </lineage>
</organism>
<gene>
    <name evidence="14" type="ORF">AAFF_G00221310</name>
</gene>
<evidence type="ECO:0000256" key="3">
    <source>
        <dbReference type="ARBA" id="ARBA00023015"/>
    </source>
</evidence>
<dbReference type="GO" id="GO:0000981">
    <property type="term" value="F:DNA-binding transcription factor activity, RNA polymerase II-specific"/>
    <property type="evidence" value="ECO:0007669"/>
    <property type="project" value="TreeGrafter"/>
</dbReference>
<dbReference type="PANTHER" id="PTHR14057:SF44">
    <property type="entry name" value="ONE CUT DOMAIN FAMILY MEMBER"/>
    <property type="match status" value="1"/>
</dbReference>
<accession>A0AAD7RFN7</accession>
<dbReference type="AlphaFoldDB" id="A0AAD7RFN7"/>
<evidence type="ECO:0000256" key="1">
    <source>
        <dbReference type="ARBA" id="ARBA00004123"/>
    </source>
</evidence>
<dbReference type="PANTHER" id="PTHR14057">
    <property type="entry name" value="TRANSCRIPTION FACTOR ONECUT"/>
    <property type="match status" value="1"/>
</dbReference>
<comment type="caution">
    <text evidence="14">The sequence shown here is derived from an EMBL/GenBank/DDBJ whole genome shotgun (WGS) entry which is preliminary data.</text>
</comment>
<dbReference type="Pfam" id="PF00046">
    <property type="entry name" value="Homeodomain"/>
    <property type="match status" value="1"/>
</dbReference>
<feature type="domain" description="Homeobox" evidence="12">
    <location>
        <begin position="374"/>
        <end position="434"/>
    </location>
</feature>
<feature type="compositionally biased region" description="Basic residues" evidence="11">
    <location>
        <begin position="258"/>
        <end position="274"/>
    </location>
</feature>
<reference evidence="14" key="1">
    <citation type="journal article" date="2023" name="Science">
        <title>Genome structures resolve the early diversification of teleost fishes.</title>
        <authorList>
            <person name="Parey E."/>
            <person name="Louis A."/>
            <person name="Montfort J."/>
            <person name="Bouchez O."/>
            <person name="Roques C."/>
            <person name="Iampietro C."/>
            <person name="Lluch J."/>
            <person name="Castinel A."/>
            <person name="Donnadieu C."/>
            <person name="Desvignes T."/>
            <person name="Floi Bucao C."/>
            <person name="Jouanno E."/>
            <person name="Wen M."/>
            <person name="Mejri S."/>
            <person name="Dirks R."/>
            <person name="Jansen H."/>
            <person name="Henkel C."/>
            <person name="Chen W.J."/>
            <person name="Zahm M."/>
            <person name="Cabau C."/>
            <person name="Klopp C."/>
            <person name="Thompson A.W."/>
            <person name="Robinson-Rechavi M."/>
            <person name="Braasch I."/>
            <person name="Lecointre G."/>
            <person name="Bobe J."/>
            <person name="Postlethwait J.H."/>
            <person name="Berthelot C."/>
            <person name="Roest Crollius H."/>
            <person name="Guiguen Y."/>
        </authorList>
    </citation>
    <scope>NUCLEOTIDE SEQUENCE</scope>
    <source>
        <strain evidence="14">NC1722</strain>
    </source>
</reference>
<dbReference type="PROSITE" id="PS50071">
    <property type="entry name" value="HOMEOBOX_2"/>
    <property type="match status" value="1"/>
</dbReference>
<evidence type="ECO:0000256" key="6">
    <source>
        <dbReference type="ARBA" id="ARBA00023163"/>
    </source>
</evidence>
<feature type="region of interest" description="Disordered" evidence="11">
    <location>
        <begin position="434"/>
        <end position="458"/>
    </location>
</feature>
<keyword evidence="7 8" id="KW-0539">Nucleus</keyword>
<feature type="region of interest" description="Disordered" evidence="11">
    <location>
        <begin position="52"/>
        <end position="133"/>
    </location>
</feature>
<dbReference type="InterPro" id="IPR051649">
    <property type="entry name" value="CUT_Homeobox"/>
</dbReference>
<evidence type="ECO:0000256" key="11">
    <source>
        <dbReference type="SAM" id="MobiDB-lite"/>
    </source>
</evidence>
<dbReference type="Pfam" id="PF02376">
    <property type="entry name" value="CUT"/>
    <property type="match status" value="1"/>
</dbReference>
<dbReference type="EMBL" id="JAINUG010000294">
    <property type="protein sequence ID" value="KAJ8383431.1"/>
    <property type="molecule type" value="Genomic_DNA"/>
</dbReference>
<evidence type="ECO:0000256" key="2">
    <source>
        <dbReference type="ARBA" id="ARBA00008190"/>
    </source>
</evidence>
<evidence type="ECO:0000256" key="7">
    <source>
        <dbReference type="ARBA" id="ARBA00023242"/>
    </source>
</evidence>
<name>A0AAD7RFN7_9TELE</name>